<evidence type="ECO:0000313" key="3">
    <source>
        <dbReference type="Proteomes" id="UP001465976"/>
    </source>
</evidence>
<feature type="compositionally biased region" description="Acidic residues" evidence="1">
    <location>
        <begin position="223"/>
        <end position="239"/>
    </location>
</feature>
<feature type="compositionally biased region" description="Basic and acidic residues" evidence="1">
    <location>
        <begin position="186"/>
        <end position="197"/>
    </location>
</feature>
<feature type="compositionally biased region" description="Polar residues" evidence="1">
    <location>
        <begin position="330"/>
        <end position="362"/>
    </location>
</feature>
<protein>
    <submittedName>
        <fullName evidence="2">Uncharacterized protein</fullName>
    </submittedName>
</protein>
<name>A0ABR3FU96_9AGAR</name>
<feature type="compositionally biased region" description="Basic and acidic residues" evidence="1">
    <location>
        <begin position="396"/>
        <end position="407"/>
    </location>
</feature>
<evidence type="ECO:0000313" key="2">
    <source>
        <dbReference type="EMBL" id="KAL0578937.1"/>
    </source>
</evidence>
<reference evidence="2 3" key="1">
    <citation type="submission" date="2024-02" db="EMBL/GenBank/DDBJ databases">
        <title>A draft genome for the cacao thread blight pathogen Marasmius crinis-equi.</title>
        <authorList>
            <person name="Cohen S.P."/>
            <person name="Baruah I.K."/>
            <person name="Amoako-Attah I."/>
            <person name="Bukari Y."/>
            <person name="Meinhardt L.W."/>
            <person name="Bailey B.A."/>
        </authorList>
    </citation>
    <scope>NUCLEOTIDE SEQUENCE [LARGE SCALE GENOMIC DNA]</scope>
    <source>
        <strain evidence="2 3">GH-76</strain>
    </source>
</reference>
<feature type="compositionally biased region" description="Basic residues" evidence="1">
    <location>
        <begin position="317"/>
        <end position="327"/>
    </location>
</feature>
<evidence type="ECO:0000256" key="1">
    <source>
        <dbReference type="SAM" id="MobiDB-lite"/>
    </source>
</evidence>
<organism evidence="2 3">
    <name type="scientific">Marasmius crinis-equi</name>
    <dbReference type="NCBI Taxonomy" id="585013"/>
    <lineage>
        <taxon>Eukaryota</taxon>
        <taxon>Fungi</taxon>
        <taxon>Dikarya</taxon>
        <taxon>Basidiomycota</taxon>
        <taxon>Agaricomycotina</taxon>
        <taxon>Agaricomycetes</taxon>
        <taxon>Agaricomycetidae</taxon>
        <taxon>Agaricales</taxon>
        <taxon>Marasmiineae</taxon>
        <taxon>Marasmiaceae</taxon>
        <taxon>Marasmius</taxon>
    </lineage>
</organism>
<dbReference type="Proteomes" id="UP001465976">
    <property type="component" value="Unassembled WGS sequence"/>
</dbReference>
<dbReference type="EMBL" id="JBAHYK010000078">
    <property type="protein sequence ID" value="KAL0578937.1"/>
    <property type="molecule type" value="Genomic_DNA"/>
</dbReference>
<comment type="caution">
    <text evidence="2">The sequence shown here is derived from an EMBL/GenBank/DDBJ whole genome shotgun (WGS) entry which is preliminary data.</text>
</comment>
<feature type="region of interest" description="Disordered" evidence="1">
    <location>
        <begin position="222"/>
        <end position="481"/>
    </location>
</feature>
<sequence>MGKARIPARRKADPSKREIEPDYIDIFDHEIPKDQHWYWSEKEGGRKLFYGFAGAIRGTKIRCLTALQLELLFFYYGDKNRPLGNAVYSYYEALCDYISSEHRWEDVYVPFGSTYRGKTMRQVLDKGWMRWVMDDNRSKICRERYPLFFKALQRWLDNPRITEVTRDIGQSTAVDDDYDNEESQQDYEHPTADEVSKNTENGYDLDVDNHFVVSDNAPVEYATDNESDLDYASDDESTTESDSSSTPPEKMKRLRRGSRHAQSKPELNGDIPDAALPDEEKTQSLTEAKPGADTLGLFGDNIPEDEGPSSVSESSRRQSRRIRRRHDTHSASSEPRSDGETISSPSTLATPRTPTRNRSCKTIVSDDEDSDTQKGLQPTPHRASSPSSSSNASSSERPKSTRDDRRSKPAPHHTLATPPPSPTISSSSKRKRRGSQDDHESVMAAEDITPSKRSCRPLSTRTPKRHKSNNVSKLARKFISM</sequence>
<feature type="compositionally biased region" description="Acidic residues" evidence="1">
    <location>
        <begin position="174"/>
        <end position="185"/>
    </location>
</feature>
<gene>
    <name evidence="2" type="ORF">V5O48_003085</name>
</gene>
<accession>A0ABR3FU96</accession>
<feature type="compositionally biased region" description="Basic residues" evidence="1">
    <location>
        <begin position="252"/>
        <end position="262"/>
    </location>
</feature>
<feature type="compositionally biased region" description="Low complexity" evidence="1">
    <location>
        <begin position="383"/>
        <end position="395"/>
    </location>
</feature>
<keyword evidence="3" id="KW-1185">Reference proteome</keyword>
<feature type="region of interest" description="Disordered" evidence="1">
    <location>
        <begin position="167"/>
        <end position="204"/>
    </location>
</feature>
<proteinExistence type="predicted"/>